<evidence type="ECO:0000313" key="3">
    <source>
        <dbReference type="EMBL" id="EJT99193.1"/>
    </source>
</evidence>
<keyword evidence="2" id="KW-0812">Transmembrane</keyword>
<feature type="transmembrane region" description="Helical" evidence="2">
    <location>
        <begin position="93"/>
        <end position="113"/>
    </location>
</feature>
<feature type="region of interest" description="Disordered" evidence="1">
    <location>
        <begin position="1"/>
        <end position="79"/>
    </location>
</feature>
<evidence type="ECO:0000256" key="2">
    <source>
        <dbReference type="SAM" id="Phobius"/>
    </source>
</evidence>
<feature type="compositionally biased region" description="Basic and acidic residues" evidence="1">
    <location>
        <begin position="29"/>
        <end position="42"/>
    </location>
</feature>
<feature type="compositionally biased region" description="Pro residues" evidence="1">
    <location>
        <begin position="137"/>
        <end position="146"/>
    </location>
</feature>
<dbReference type="AlphaFoldDB" id="M5FT68"/>
<evidence type="ECO:0000313" key="4">
    <source>
        <dbReference type="Proteomes" id="UP000030653"/>
    </source>
</evidence>
<organism evidence="3 4">
    <name type="scientific">Dacryopinax primogenitus (strain DJM 731)</name>
    <name type="common">Brown rot fungus</name>
    <dbReference type="NCBI Taxonomy" id="1858805"/>
    <lineage>
        <taxon>Eukaryota</taxon>
        <taxon>Fungi</taxon>
        <taxon>Dikarya</taxon>
        <taxon>Basidiomycota</taxon>
        <taxon>Agaricomycotina</taxon>
        <taxon>Dacrymycetes</taxon>
        <taxon>Dacrymycetales</taxon>
        <taxon>Dacrymycetaceae</taxon>
        <taxon>Dacryopinax</taxon>
    </lineage>
</organism>
<feature type="region of interest" description="Disordered" evidence="1">
    <location>
        <begin position="121"/>
        <end position="154"/>
    </location>
</feature>
<accession>M5FT68</accession>
<sequence>MELGKKAPVSDDSPLEGPTWDLEETGSGQERESAGKNKDKSANESADVARPSHPQDDANAAEPRSRYSHYSMSAPSTAPHATQFLLPRTGERLAIVIIAAVILLRSWVLAALFKRRNHGHAEKGAQSANPPNLLLLRPPPPRPSSPPHRLRLGM</sequence>
<protein>
    <submittedName>
        <fullName evidence="3">Uncharacterized protein</fullName>
    </submittedName>
</protein>
<keyword evidence="4" id="KW-1185">Reference proteome</keyword>
<evidence type="ECO:0000256" key="1">
    <source>
        <dbReference type="SAM" id="MobiDB-lite"/>
    </source>
</evidence>
<gene>
    <name evidence="3" type="ORF">DACRYDRAFT_109918</name>
</gene>
<reference evidence="3 4" key="1">
    <citation type="journal article" date="2012" name="Science">
        <title>The Paleozoic origin of enzymatic lignin decomposition reconstructed from 31 fungal genomes.</title>
        <authorList>
            <person name="Floudas D."/>
            <person name="Binder M."/>
            <person name="Riley R."/>
            <person name="Barry K."/>
            <person name="Blanchette R.A."/>
            <person name="Henrissat B."/>
            <person name="Martinez A.T."/>
            <person name="Otillar R."/>
            <person name="Spatafora J.W."/>
            <person name="Yadav J.S."/>
            <person name="Aerts A."/>
            <person name="Benoit I."/>
            <person name="Boyd A."/>
            <person name="Carlson A."/>
            <person name="Copeland A."/>
            <person name="Coutinho P.M."/>
            <person name="de Vries R.P."/>
            <person name="Ferreira P."/>
            <person name="Findley K."/>
            <person name="Foster B."/>
            <person name="Gaskell J."/>
            <person name="Glotzer D."/>
            <person name="Gorecki P."/>
            <person name="Heitman J."/>
            <person name="Hesse C."/>
            <person name="Hori C."/>
            <person name="Igarashi K."/>
            <person name="Jurgens J.A."/>
            <person name="Kallen N."/>
            <person name="Kersten P."/>
            <person name="Kohler A."/>
            <person name="Kuees U."/>
            <person name="Kumar T.K.A."/>
            <person name="Kuo A."/>
            <person name="LaButti K."/>
            <person name="Larrondo L.F."/>
            <person name="Lindquist E."/>
            <person name="Ling A."/>
            <person name="Lombard V."/>
            <person name="Lucas S."/>
            <person name="Lundell T."/>
            <person name="Martin R."/>
            <person name="McLaughlin D.J."/>
            <person name="Morgenstern I."/>
            <person name="Morin E."/>
            <person name="Murat C."/>
            <person name="Nagy L.G."/>
            <person name="Nolan M."/>
            <person name="Ohm R.A."/>
            <person name="Patyshakuliyeva A."/>
            <person name="Rokas A."/>
            <person name="Ruiz-Duenas F.J."/>
            <person name="Sabat G."/>
            <person name="Salamov A."/>
            <person name="Samejima M."/>
            <person name="Schmutz J."/>
            <person name="Slot J.C."/>
            <person name="St John F."/>
            <person name="Stenlid J."/>
            <person name="Sun H."/>
            <person name="Sun S."/>
            <person name="Syed K."/>
            <person name="Tsang A."/>
            <person name="Wiebenga A."/>
            <person name="Young D."/>
            <person name="Pisabarro A."/>
            <person name="Eastwood D.C."/>
            <person name="Martin F."/>
            <person name="Cullen D."/>
            <person name="Grigoriev I.V."/>
            <person name="Hibbett D.S."/>
        </authorList>
    </citation>
    <scope>NUCLEOTIDE SEQUENCE [LARGE SCALE GENOMIC DNA]</scope>
    <source>
        <strain evidence="3 4">DJM-731 SS1</strain>
    </source>
</reference>
<feature type="compositionally biased region" description="Polar residues" evidence="1">
    <location>
        <begin position="68"/>
        <end position="79"/>
    </location>
</feature>
<keyword evidence="2" id="KW-0472">Membrane</keyword>
<dbReference type="RefSeq" id="XP_040626091.1">
    <property type="nucleotide sequence ID" value="XM_040768970.1"/>
</dbReference>
<dbReference type="HOGENOM" id="CLU_1704188_0_0_1"/>
<keyword evidence="2" id="KW-1133">Transmembrane helix</keyword>
<dbReference type="Proteomes" id="UP000030653">
    <property type="component" value="Unassembled WGS sequence"/>
</dbReference>
<proteinExistence type="predicted"/>
<dbReference type="EMBL" id="JH795870">
    <property type="protein sequence ID" value="EJT99193.1"/>
    <property type="molecule type" value="Genomic_DNA"/>
</dbReference>
<dbReference type="GeneID" id="63684032"/>
<name>M5FT68_DACPD</name>